<dbReference type="SUPFAM" id="SSF53649">
    <property type="entry name" value="Alkaline phosphatase-like"/>
    <property type="match status" value="1"/>
</dbReference>
<protein>
    <submittedName>
        <fullName evidence="1">Uncharacterized protein</fullName>
    </submittedName>
</protein>
<keyword evidence="2" id="KW-1185">Reference proteome</keyword>
<comment type="caution">
    <text evidence="1">The sequence shown here is derived from an EMBL/GenBank/DDBJ whole genome shotgun (WGS) entry which is preliminary data.</text>
</comment>
<evidence type="ECO:0000313" key="1">
    <source>
        <dbReference type="EMBL" id="TWT95689.1"/>
    </source>
</evidence>
<proteinExistence type="predicted"/>
<name>A0A5C6A830_9BACT</name>
<dbReference type="EMBL" id="SJPM01000006">
    <property type="protein sequence ID" value="TWT95689.1"/>
    <property type="molecule type" value="Genomic_DNA"/>
</dbReference>
<reference evidence="1 2" key="1">
    <citation type="submission" date="2019-02" db="EMBL/GenBank/DDBJ databases">
        <title>Deep-cultivation of Planctomycetes and their phenomic and genomic characterization uncovers novel biology.</title>
        <authorList>
            <person name="Wiegand S."/>
            <person name="Jogler M."/>
            <person name="Boedeker C."/>
            <person name="Pinto D."/>
            <person name="Vollmers J."/>
            <person name="Rivas-Marin E."/>
            <person name="Kohn T."/>
            <person name="Peeters S.H."/>
            <person name="Heuer A."/>
            <person name="Rast P."/>
            <person name="Oberbeckmann S."/>
            <person name="Bunk B."/>
            <person name="Jeske O."/>
            <person name="Meyerdierks A."/>
            <person name="Storesund J.E."/>
            <person name="Kallscheuer N."/>
            <person name="Luecker S."/>
            <person name="Lage O.M."/>
            <person name="Pohl T."/>
            <person name="Merkel B.J."/>
            <person name="Hornburger P."/>
            <person name="Mueller R.-W."/>
            <person name="Bruemmer F."/>
            <person name="Labrenz M."/>
            <person name="Spormann A.M."/>
            <person name="Op Den Camp H."/>
            <person name="Overmann J."/>
            <person name="Amann R."/>
            <person name="Jetten M.S.M."/>
            <person name="Mascher T."/>
            <person name="Medema M.H."/>
            <person name="Devos D.P."/>
            <person name="Kaster A.-K."/>
            <person name="Ovreas L."/>
            <person name="Rohde M."/>
            <person name="Galperin M.Y."/>
            <person name="Jogler C."/>
        </authorList>
    </citation>
    <scope>NUCLEOTIDE SEQUENCE [LARGE SCALE GENOMIC DNA]</scope>
    <source>
        <strain evidence="1 2">Pla100</strain>
    </source>
</reference>
<dbReference type="AlphaFoldDB" id="A0A5C6A830"/>
<sequence length="126" mass="14246">MGDDIGIYNLSAYHQGMMGYDTPSIDRLAREGGQFMSYYDQQNCTATTLLAPILFDLEVDPFERAQEGMGYVDWWYRRAFIAVPVQNIVGKTLMTFKDFPPRQKPASFTIDQAMEALMRGTAPGSK</sequence>
<dbReference type="InterPro" id="IPR017850">
    <property type="entry name" value="Alkaline_phosphatase_core_sf"/>
</dbReference>
<accession>A0A5C6A830</accession>
<evidence type="ECO:0000313" key="2">
    <source>
        <dbReference type="Proteomes" id="UP000316213"/>
    </source>
</evidence>
<dbReference type="RefSeq" id="WP_146578718.1">
    <property type="nucleotide sequence ID" value="NZ_SJPM01000006.1"/>
</dbReference>
<dbReference type="Gene3D" id="3.40.720.10">
    <property type="entry name" value="Alkaline Phosphatase, subunit A"/>
    <property type="match status" value="1"/>
</dbReference>
<dbReference type="Proteomes" id="UP000316213">
    <property type="component" value="Unassembled WGS sequence"/>
</dbReference>
<gene>
    <name evidence="1" type="ORF">Pla100_33310</name>
</gene>
<dbReference type="OrthoDB" id="9766107at2"/>
<organism evidence="1 2">
    <name type="scientific">Neorhodopirellula pilleata</name>
    <dbReference type="NCBI Taxonomy" id="2714738"/>
    <lineage>
        <taxon>Bacteria</taxon>
        <taxon>Pseudomonadati</taxon>
        <taxon>Planctomycetota</taxon>
        <taxon>Planctomycetia</taxon>
        <taxon>Pirellulales</taxon>
        <taxon>Pirellulaceae</taxon>
        <taxon>Neorhodopirellula</taxon>
    </lineage>
</organism>